<sequence>MDETIITKAYSDILPGEVFFVGETFLTKKITRNGKEKESLIIADHICGECFRETRSEAGPLFKFFPNERFEIIGNIVGTKTRLQQKKPKTKSAEANCRH</sequence>
<protein>
    <submittedName>
        <fullName evidence="1">Uncharacterized protein</fullName>
    </submittedName>
</protein>
<dbReference type="EMBL" id="MFAB01000002">
    <property type="protein sequence ID" value="OGD69453.1"/>
    <property type="molecule type" value="Genomic_DNA"/>
</dbReference>
<accession>A0A1F5EPZ2</accession>
<comment type="caution">
    <text evidence="1">The sequence shown here is derived from an EMBL/GenBank/DDBJ whole genome shotgun (WGS) entry which is preliminary data.</text>
</comment>
<organism evidence="1 2">
    <name type="scientific">Candidatus Campbellbacteria bacterium RIFCSPLOWO2_01_FULL_34_15</name>
    <dbReference type="NCBI Taxonomy" id="1797579"/>
    <lineage>
        <taxon>Bacteria</taxon>
        <taxon>Candidatus Campbelliibacteriota</taxon>
    </lineage>
</organism>
<proteinExistence type="predicted"/>
<gene>
    <name evidence="1" type="ORF">A2996_01995</name>
</gene>
<evidence type="ECO:0000313" key="1">
    <source>
        <dbReference type="EMBL" id="OGD69453.1"/>
    </source>
</evidence>
<name>A0A1F5EPZ2_9BACT</name>
<dbReference type="Proteomes" id="UP000176865">
    <property type="component" value="Unassembled WGS sequence"/>
</dbReference>
<dbReference type="AlphaFoldDB" id="A0A1F5EPZ2"/>
<reference evidence="1 2" key="1">
    <citation type="journal article" date="2016" name="Nat. Commun.">
        <title>Thousands of microbial genomes shed light on interconnected biogeochemical processes in an aquifer system.</title>
        <authorList>
            <person name="Anantharaman K."/>
            <person name="Brown C.T."/>
            <person name="Hug L.A."/>
            <person name="Sharon I."/>
            <person name="Castelle C.J."/>
            <person name="Probst A.J."/>
            <person name="Thomas B.C."/>
            <person name="Singh A."/>
            <person name="Wilkins M.J."/>
            <person name="Karaoz U."/>
            <person name="Brodie E.L."/>
            <person name="Williams K.H."/>
            <person name="Hubbard S.S."/>
            <person name="Banfield J.F."/>
        </authorList>
    </citation>
    <scope>NUCLEOTIDE SEQUENCE [LARGE SCALE GENOMIC DNA]</scope>
</reference>
<evidence type="ECO:0000313" key="2">
    <source>
        <dbReference type="Proteomes" id="UP000176865"/>
    </source>
</evidence>